<feature type="transmembrane region" description="Helical" evidence="1">
    <location>
        <begin position="149"/>
        <end position="169"/>
    </location>
</feature>
<keyword evidence="1" id="KW-1133">Transmembrane helix</keyword>
<name>A0ABX9W886_9ACTN</name>
<evidence type="ECO:0000256" key="1">
    <source>
        <dbReference type="SAM" id="Phobius"/>
    </source>
</evidence>
<sequence>MLVAVLLGAFGAAAGSWLGNRGLTELPDTAGLSELTRRATGVDEAPVVSRQTSPHAAPVVAADIRIDTGWDAAQARQRYAAAGWSVSPVVVIDDQASVLYPGDKTITYLPSRYSHFTAESQGLVLEVSGSFVADDGIVRLSGWAANSPAVPALALTGAALGLITGWLLAATMARRIRPADPAHRATVKALTATALLVLAAPAAALYLNLGRVLRPHANTSGPIATVHSALTPGSYWPTAPTWLLPVLCVAGSLVAIIALALAATAQPAHASAVRSAAGGDWEVATSTVEASIAAARVNRDAAQQLLFLLTYPDWAPTSVDRIRHRLINAGVPAAFLTTPDQSSSEGS</sequence>
<keyword evidence="1" id="KW-0472">Membrane</keyword>
<evidence type="ECO:0000313" key="2">
    <source>
        <dbReference type="EMBL" id="RNL86352.1"/>
    </source>
</evidence>
<feature type="transmembrane region" description="Helical" evidence="1">
    <location>
        <begin position="242"/>
        <end position="265"/>
    </location>
</feature>
<keyword evidence="3" id="KW-1185">Reference proteome</keyword>
<evidence type="ECO:0008006" key="4">
    <source>
        <dbReference type="Google" id="ProtNLM"/>
    </source>
</evidence>
<protein>
    <recommendedName>
        <fullName evidence="4">DUF3592 domain-containing protein</fullName>
    </recommendedName>
</protein>
<gene>
    <name evidence="2" type="ORF">EFE23_27130</name>
</gene>
<comment type="caution">
    <text evidence="2">The sequence shown here is derived from an EMBL/GenBank/DDBJ whole genome shotgun (WGS) entry which is preliminary data.</text>
</comment>
<dbReference type="EMBL" id="RJLN01000151">
    <property type="protein sequence ID" value="RNL86352.1"/>
    <property type="molecule type" value="Genomic_DNA"/>
</dbReference>
<accession>A0ABX9W886</accession>
<keyword evidence="1" id="KW-0812">Transmembrane</keyword>
<proteinExistence type="predicted"/>
<organism evidence="2 3">
    <name type="scientific">Micromonospora solifontis</name>
    <dbReference type="NCBI Taxonomy" id="2487138"/>
    <lineage>
        <taxon>Bacteria</taxon>
        <taxon>Bacillati</taxon>
        <taxon>Actinomycetota</taxon>
        <taxon>Actinomycetes</taxon>
        <taxon>Micromonosporales</taxon>
        <taxon>Micromonosporaceae</taxon>
        <taxon>Micromonospora</taxon>
    </lineage>
</organism>
<reference evidence="2 3" key="1">
    <citation type="submission" date="2018-11" db="EMBL/GenBank/DDBJ databases">
        <title>Micromonospora sp. PPF5-17, a new actinomycetes isolated from a hot spring soil.</title>
        <authorList>
            <person name="Thawai C."/>
        </authorList>
    </citation>
    <scope>NUCLEOTIDE SEQUENCE [LARGE SCALE GENOMIC DNA]</scope>
    <source>
        <strain evidence="2 3">PPF5-17</strain>
    </source>
</reference>
<evidence type="ECO:0000313" key="3">
    <source>
        <dbReference type="Proteomes" id="UP000280698"/>
    </source>
</evidence>
<dbReference type="Proteomes" id="UP000280698">
    <property type="component" value="Unassembled WGS sequence"/>
</dbReference>
<feature type="transmembrane region" description="Helical" evidence="1">
    <location>
        <begin position="189"/>
        <end position="209"/>
    </location>
</feature>